<proteinExistence type="predicted"/>
<protein>
    <submittedName>
        <fullName evidence="2">SEC-C motif-containing protein</fullName>
    </submittedName>
</protein>
<dbReference type="AlphaFoldDB" id="A0A1H7NTJ7"/>
<gene>
    <name evidence="2" type="ORF">SAMN05216262_10880</name>
</gene>
<dbReference type="Pfam" id="PF17775">
    <property type="entry name" value="YchJ_M-like"/>
    <property type="match status" value="1"/>
</dbReference>
<evidence type="ECO:0000259" key="1">
    <source>
        <dbReference type="Pfam" id="PF17775"/>
    </source>
</evidence>
<evidence type="ECO:0000313" key="3">
    <source>
        <dbReference type="Proteomes" id="UP000199297"/>
    </source>
</evidence>
<reference evidence="3" key="1">
    <citation type="submission" date="2016-10" db="EMBL/GenBank/DDBJ databases">
        <authorList>
            <person name="Varghese N."/>
            <person name="Submissions S."/>
        </authorList>
    </citation>
    <scope>NUCLEOTIDE SEQUENCE [LARGE SCALE GENOMIC DNA]</scope>
    <source>
        <strain evidence="3">CGMCC 1.9127</strain>
    </source>
</reference>
<accession>A0A1H7NTJ7</accession>
<dbReference type="Gene3D" id="3.10.450.50">
    <property type="match status" value="1"/>
</dbReference>
<dbReference type="EMBL" id="FOBI01000008">
    <property type="protein sequence ID" value="SEL26639.1"/>
    <property type="molecule type" value="Genomic_DNA"/>
</dbReference>
<dbReference type="SUPFAM" id="SSF103642">
    <property type="entry name" value="Sec-C motif"/>
    <property type="match status" value="1"/>
</dbReference>
<dbReference type="PANTHER" id="PTHR33747:SF1">
    <property type="entry name" value="ADENYLATE CYCLASE-ASSOCIATED CAP C-TERMINAL DOMAIN-CONTAINING PROTEIN"/>
    <property type="match status" value="1"/>
</dbReference>
<dbReference type="InterPro" id="IPR004027">
    <property type="entry name" value="SEC_C_motif"/>
</dbReference>
<evidence type="ECO:0000313" key="2">
    <source>
        <dbReference type="EMBL" id="SEL26639.1"/>
    </source>
</evidence>
<dbReference type="Proteomes" id="UP000199297">
    <property type="component" value="Unassembled WGS sequence"/>
</dbReference>
<dbReference type="PANTHER" id="PTHR33747">
    <property type="entry name" value="UPF0225 PROTEIN SCO1677"/>
    <property type="match status" value="1"/>
</dbReference>
<dbReference type="RefSeq" id="WP_085285023.1">
    <property type="nucleotide sequence ID" value="NZ_FOBI01000008.1"/>
</dbReference>
<dbReference type="InterPro" id="IPR032710">
    <property type="entry name" value="NTF2-like_dom_sf"/>
</dbReference>
<dbReference type="Pfam" id="PF02810">
    <property type="entry name" value="SEC-C"/>
    <property type="match status" value="2"/>
</dbReference>
<organism evidence="2 3">
    <name type="scientific">Colwellia chukchiensis</name>
    <dbReference type="NCBI Taxonomy" id="641665"/>
    <lineage>
        <taxon>Bacteria</taxon>
        <taxon>Pseudomonadati</taxon>
        <taxon>Pseudomonadota</taxon>
        <taxon>Gammaproteobacteria</taxon>
        <taxon>Alteromonadales</taxon>
        <taxon>Colwelliaceae</taxon>
        <taxon>Colwellia</taxon>
    </lineage>
</organism>
<keyword evidence="3" id="KW-1185">Reference proteome</keyword>
<name>A0A1H7NTJ7_9GAMM</name>
<dbReference type="STRING" id="641665.GCA_002104455_03524"/>
<sequence>MLCPCGSEQTFAHCCQAIISAEKSANSPLQLMRSRYTAYAMQNADYIYQTYASVSQVAQSISEIKAWAQQTKWLKLSIHHTSDYVQDLIDQRQAQVEFSAFYLHQGDICCLHENSNFIKERGAWRYLDGEVFSNQIITTPKRNALCFCASNKKYKHCCAKNV</sequence>
<feature type="domain" description="YchJ-like middle NTF2-like" evidence="1">
    <location>
        <begin position="28"/>
        <end position="129"/>
    </location>
</feature>
<dbReference type="InterPro" id="IPR048469">
    <property type="entry name" value="YchJ-like_M"/>
</dbReference>
<dbReference type="SUPFAM" id="SSF54427">
    <property type="entry name" value="NTF2-like"/>
    <property type="match status" value="1"/>
</dbReference>